<dbReference type="PANTHER" id="PTHR38686">
    <property type="entry name" value="APOLIPOPROTEIN N-ACYLTRANSFERASE"/>
    <property type="match status" value="1"/>
</dbReference>
<keyword evidence="13" id="KW-1185">Reference proteome</keyword>
<evidence type="ECO:0000256" key="8">
    <source>
        <dbReference type="ARBA" id="ARBA00023315"/>
    </source>
</evidence>
<keyword evidence="8 9" id="KW-0012">Acyltransferase</keyword>
<evidence type="ECO:0000256" key="5">
    <source>
        <dbReference type="ARBA" id="ARBA00022692"/>
    </source>
</evidence>
<dbReference type="EC" id="2.3.1.269" evidence="9"/>
<comment type="caution">
    <text evidence="9">Lacks conserved residue(s) required for the propagation of feature annotation.</text>
</comment>
<proteinExistence type="inferred from homology"/>
<dbReference type="InterPro" id="IPR003010">
    <property type="entry name" value="C-N_Hydrolase"/>
</dbReference>
<comment type="similarity">
    <text evidence="2 9">Belongs to the CN hydrolase family. Apolipoprotein N-acyltransferase subfamily.</text>
</comment>
<keyword evidence="7 9" id="KW-0472">Membrane</keyword>
<dbReference type="PROSITE" id="PS50263">
    <property type="entry name" value="CN_HYDROLASE"/>
    <property type="match status" value="1"/>
</dbReference>
<feature type="domain" description="CN hydrolase" evidence="11">
    <location>
        <begin position="234"/>
        <end position="470"/>
    </location>
</feature>
<feature type="transmembrane region" description="Helical" evidence="9">
    <location>
        <begin position="49"/>
        <end position="70"/>
    </location>
</feature>
<feature type="transmembrane region" description="Helical" evidence="9">
    <location>
        <begin position="82"/>
        <end position="105"/>
    </location>
</feature>
<comment type="caution">
    <text evidence="12">The sequence shown here is derived from an EMBL/GenBank/DDBJ whole genome shotgun (WGS) entry which is preliminary data.</text>
</comment>
<name>A0ABV7GX35_9BURK</name>
<evidence type="ECO:0000256" key="2">
    <source>
        <dbReference type="ARBA" id="ARBA00010065"/>
    </source>
</evidence>
<dbReference type="RefSeq" id="WP_377300519.1">
    <property type="nucleotide sequence ID" value="NZ_CP180191.1"/>
</dbReference>
<dbReference type="PANTHER" id="PTHR38686:SF1">
    <property type="entry name" value="APOLIPOPROTEIN N-ACYLTRANSFERASE"/>
    <property type="match status" value="1"/>
</dbReference>
<feature type="transmembrane region" description="Helical" evidence="9">
    <location>
        <begin position="194"/>
        <end position="212"/>
    </location>
</feature>
<dbReference type="InterPro" id="IPR036526">
    <property type="entry name" value="C-N_Hydrolase_sf"/>
</dbReference>
<evidence type="ECO:0000259" key="11">
    <source>
        <dbReference type="PROSITE" id="PS50263"/>
    </source>
</evidence>
<comment type="pathway">
    <text evidence="9">Protein modification; lipoprotein biosynthesis (N-acyl transfer).</text>
</comment>
<evidence type="ECO:0000256" key="7">
    <source>
        <dbReference type="ARBA" id="ARBA00023136"/>
    </source>
</evidence>
<keyword evidence="4 9" id="KW-0808">Transferase</keyword>
<evidence type="ECO:0000256" key="10">
    <source>
        <dbReference type="SAM" id="MobiDB-lite"/>
    </source>
</evidence>
<keyword evidence="6 9" id="KW-1133">Transmembrane helix</keyword>
<dbReference type="Pfam" id="PF00795">
    <property type="entry name" value="CN_hydrolase"/>
    <property type="match status" value="1"/>
</dbReference>
<evidence type="ECO:0000313" key="12">
    <source>
        <dbReference type="EMBL" id="MFC3146238.1"/>
    </source>
</evidence>
<evidence type="ECO:0000256" key="3">
    <source>
        <dbReference type="ARBA" id="ARBA00022475"/>
    </source>
</evidence>
<feature type="region of interest" description="Disordered" evidence="10">
    <location>
        <begin position="503"/>
        <end position="522"/>
    </location>
</feature>
<evidence type="ECO:0000256" key="9">
    <source>
        <dbReference type="HAMAP-Rule" id="MF_01148"/>
    </source>
</evidence>
<gene>
    <name evidence="9 12" type="primary">lnt</name>
    <name evidence="12" type="ORF">ACFOEN_01130</name>
</gene>
<dbReference type="Proteomes" id="UP001595556">
    <property type="component" value="Unassembled WGS sequence"/>
</dbReference>
<dbReference type="SUPFAM" id="SSF56317">
    <property type="entry name" value="Carbon-nitrogen hydrolase"/>
    <property type="match status" value="1"/>
</dbReference>
<evidence type="ECO:0000256" key="1">
    <source>
        <dbReference type="ARBA" id="ARBA00004651"/>
    </source>
</evidence>
<protein>
    <recommendedName>
        <fullName evidence="9">Apolipoprotein N-acyltransferase</fullName>
        <shortName evidence="9">ALP N-acyltransferase</shortName>
        <ecNumber evidence="9">2.3.1.269</ecNumber>
    </recommendedName>
</protein>
<dbReference type="GO" id="GO:0016746">
    <property type="term" value="F:acyltransferase activity"/>
    <property type="evidence" value="ECO:0007669"/>
    <property type="project" value="UniProtKB-KW"/>
</dbReference>
<keyword evidence="5 9" id="KW-0812">Transmembrane</keyword>
<organism evidence="12 13">
    <name type="scientific">Piscinibacterium candidicorallinum</name>
    <dbReference type="NCBI Taxonomy" id="1793872"/>
    <lineage>
        <taxon>Bacteria</taxon>
        <taxon>Pseudomonadati</taxon>
        <taxon>Pseudomonadota</taxon>
        <taxon>Betaproteobacteria</taxon>
        <taxon>Burkholderiales</taxon>
        <taxon>Piscinibacterium</taxon>
    </lineage>
</organism>
<dbReference type="InterPro" id="IPR045378">
    <property type="entry name" value="LNT_N"/>
</dbReference>
<evidence type="ECO:0000313" key="13">
    <source>
        <dbReference type="Proteomes" id="UP001595556"/>
    </source>
</evidence>
<feature type="compositionally biased region" description="Basic and acidic residues" evidence="10">
    <location>
        <begin position="511"/>
        <end position="522"/>
    </location>
</feature>
<dbReference type="NCBIfam" id="TIGR00546">
    <property type="entry name" value="lnt"/>
    <property type="match status" value="1"/>
</dbReference>
<dbReference type="HAMAP" id="MF_01148">
    <property type="entry name" value="Lnt"/>
    <property type="match status" value="1"/>
</dbReference>
<evidence type="ECO:0000256" key="4">
    <source>
        <dbReference type="ARBA" id="ARBA00022679"/>
    </source>
</evidence>
<feature type="transmembrane region" description="Helical" evidence="9">
    <location>
        <begin position="163"/>
        <end position="187"/>
    </location>
</feature>
<keyword evidence="3 9" id="KW-1003">Cell membrane</keyword>
<dbReference type="Pfam" id="PF20154">
    <property type="entry name" value="LNT_N"/>
    <property type="match status" value="1"/>
</dbReference>
<sequence length="522" mass="56358">MKPAFRLALAAAAGGLQTLSFAPVGAWWLQPFTLAVLWWLAATGGGLRAAALAGFVFGLTHFLTGFWWVYVSMHTFGEMPAALAGFATVALAAYMALYPALTAFVTRWLGQPRGLSAPAPTRWSPIVFACAWFLTEFLGRGVFLTGFPWLAAGYAHTDGLFTGWATVFGVYGTSLVMALLAGSIGLAWMQRGRATVNAVLLAAIVLIVGSVARPTATQTAAAPDKLPALSVRLLQGNVPQSMKFEQSTIIRAAEEYIAATRAKPADLIVLPETAFATTPERFVSAYEQLALAARDTGSTVLVGAPIFVGETPYNAVIGYGPGGERLPLAYSKQHLVPFGEFVPLGFQWFVDMMKMPLGNFGRGTADQQPFVVKGVKVMPNVCYEDVFGNEMRDEAARADVLLNVSNLAWFGTSWAMPQHLQIARMRSIELGRPSLRATNTGVTAAIDLTGRVLAELPLNTQGSLDTTLRVEKRDTLYLQVGDWPLLALTLLLLALRFRERRQQPPPAAAKRGAEDVDYREAA</sequence>
<dbReference type="Gene3D" id="3.60.110.10">
    <property type="entry name" value="Carbon-nitrogen hydrolase"/>
    <property type="match status" value="1"/>
</dbReference>
<dbReference type="CDD" id="cd07571">
    <property type="entry name" value="ALP_N-acyl_transferase"/>
    <property type="match status" value="1"/>
</dbReference>
<dbReference type="InterPro" id="IPR004563">
    <property type="entry name" value="Apolipo_AcylTrfase"/>
</dbReference>
<evidence type="ECO:0000256" key="6">
    <source>
        <dbReference type="ARBA" id="ARBA00022989"/>
    </source>
</evidence>
<accession>A0ABV7GX35</accession>
<dbReference type="EMBL" id="JBHRTI010000003">
    <property type="protein sequence ID" value="MFC3146238.1"/>
    <property type="molecule type" value="Genomic_DNA"/>
</dbReference>
<comment type="catalytic activity">
    <reaction evidence="9">
        <text>N-terminal S-1,2-diacyl-sn-glyceryl-L-cysteinyl-[lipoprotein] + a glycerophospholipid = N-acyl-S-1,2-diacyl-sn-glyceryl-L-cysteinyl-[lipoprotein] + a 2-acyl-sn-glycero-3-phospholipid + H(+)</text>
        <dbReference type="Rhea" id="RHEA:48228"/>
        <dbReference type="Rhea" id="RHEA-COMP:14681"/>
        <dbReference type="Rhea" id="RHEA-COMP:14684"/>
        <dbReference type="ChEBI" id="CHEBI:15378"/>
        <dbReference type="ChEBI" id="CHEBI:136912"/>
        <dbReference type="ChEBI" id="CHEBI:140656"/>
        <dbReference type="ChEBI" id="CHEBI:140657"/>
        <dbReference type="ChEBI" id="CHEBI:140660"/>
        <dbReference type="EC" id="2.3.1.269"/>
    </reaction>
</comment>
<reference evidence="13" key="1">
    <citation type="journal article" date="2019" name="Int. J. Syst. Evol. Microbiol.">
        <title>The Global Catalogue of Microorganisms (GCM) 10K type strain sequencing project: providing services to taxonomists for standard genome sequencing and annotation.</title>
        <authorList>
            <consortium name="The Broad Institute Genomics Platform"/>
            <consortium name="The Broad Institute Genome Sequencing Center for Infectious Disease"/>
            <person name="Wu L."/>
            <person name="Ma J."/>
        </authorList>
    </citation>
    <scope>NUCLEOTIDE SEQUENCE [LARGE SCALE GENOMIC DNA]</scope>
    <source>
        <strain evidence="13">KCTC 52168</strain>
    </source>
</reference>
<comment type="subcellular location">
    <subcellularLocation>
        <location evidence="1 9">Cell membrane</location>
        <topology evidence="1 9">Multi-pass membrane protein</topology>
    </subcellularLocation>
</comment>
<comment type="function">
    <text evidence="9">Catalyzes the phospholipid dependent N-acylation of the N-terminal cysteine of apolipoprotein, the last step in lipoprotein maturation.</text>
</comment>